<accession>A0A937X5Y8</accession>
<name>A0A937X5Y8_9BACT</name>
<feature type="non-terminal residue" evidence="2">
    <location>
        <position position="1"/>
    </location>
</feature>
<proteinExistence type="predicted"/>
<sequence length="210" mass="22849">NPPWRTEPSTHEEVAGQVAAYASRTVPPEDLAPLESHLFGCEICRGELVALRLVQERMMAREPVKVRTPAPPRGAEVLSRLPARDLLGRKAAMSQSGRYSLGRGGSLPPLSLYLSDWPGDSPRLLADGRMAGVLLLADSALDSRRVRVTLQVDFDGAVIPPYETRIERDELRLADLPVPGQVKAWLTAHLAGAAALDLPAEVLQISLLRE</sequence>
<dbReference type="Gene3D" id="1.10.10.1320">
    <property type="entry name" value="Anti-sigma factor, zinc-finger domain"/>
    <property type="match status" value="1"/>
</dbReference>
<dbReference type="EMBL" id="VGJX01000391">
    <property type="protein sequence ID" value="MBM3274960.1"/>
    <property type="molecule type" value="Genomic_DNA"/>
</dbReference>
<evidence type="ECO:0000259" key="1">
    <source>
        <dbReference type="Pfam" id="PF13490"/>
    </source>
</evidence>
<evidence type="ECO:0000313" key="2">
    <source>
        <dbReference type="EMBL" id="MBM3274960.1"/>
    </source>
</evidence>
<protein>
    <recommendedName>
        <fullName evidence="1">Putative zinc-finger domain-containing protein</fullName>
    </recommendedName>
</protein>
<dbReference type="InterPro" id="IPR027383">
    <property type="entry name" value="Znf_put"/>
</dbReference>
<dbReference type="Pfam" id="PF13490">
    <property type="entry name" value="zf-HC2"/>
    <property type="match status" value="1"/>
</dbReference>
<gene>
    <name evidence="2" type="ORF">FJZ00_07395</name>
</gene>
<evidence type="ECO:0000313" key="3">
    <source>
        <dbReference type="Proteomes" id="UP000703893"/>
    </source>
</evidence>
<dbReference type="InterPro" id="IPR041916">
    <property type="entry name" value="Anti_sigma_zinc_sf"/>
</dbReference>
<reference evidence="2 3" key="1">
    <citation type="submission" date="2019-03" db="EMBL/GenBank/DDBJ databases">
        <title>Lake Tanganyika Metagenome-Assembled Genomes (MAGs).</title>
        <authorList>
            <person name="Tran P."/>
        </authorList>
    </citation>
    <scope>NUCLEOTIDE SEQUENCE [LARGE SCALE GENOMIC DNA]</scope>
    <source>
        <strain evidence="2">K_DeepCast_65m_m2_236</strain>
    </source>
</reference>
<feature type="domain" description="Putative zinc-finger" evidence="1">
    <location>
        <begin position="13"/>
        <end position="45"/>
    </location>
</feature>
<dbReference type="AlphaFoldDB" id="A0A937X5Y8"/>
<dbReference type="Proteomes" id="UP000703893">
    <property type="component" value="Unassembled WGS sequence"/>
</dbReference>
<comment type="caution">
    <text evidence="2">The sequence shown here is derived from an EMBL/GenBank/DDBJ whole genome shotgun (WGS) entry which is preliminary data.</text>
</comment>
<organism evidence="2 3">
    <name type="scientific">Candidatus Tanganyikabacteria bacterium</name>
    <dbReference type="NCBI Taxonomy" id="2961651"/>
    <lineage>
        <taxon>Bacteria</taxon>
        <taxon>Bacillati</taxon>
        <taxon>Candidatus Sericytochromatia</taxon>
        <taxon>Candidatus Tanganyikabacteria</taxon>
    </lineage>
</organism>